<proteinExistence type="predicted"/>
<gene>
    <name evidence="1" type="ORF">CEXT_246461</name>
</gene>
<reference evidence="1 2" key="1">
    <citation type="submission" date="2021-06" db="EMBL/GenBank/DDBJ databases">
        <title>Caerostris extrusa draft genome.</title>
        <authorList>
            <person name="Kono N."/>
            <person name="Arakawa K."/>
        </authorList>
    </citation>
    <scope>NUCLEOTIDE SEQUENCE [LARGE SCALE GENOMIC DNA]</scope>
</reference>
<dbReference type="AlphaFoldDB" id="A0AAV4XCB6"/>
<evidence type="ECO:0000313" key="1">
    <source>
        <dbReference type="EMBL" id="GIY92755.1"/>
    </source>
</evidence>
<dbReference type="EMBL" id="BPLR01000193">
    <property type="protein sequence ID" value="GIY92755.1"/>
    <property type="molecule type" value="Genomic_DNA"/>
</dbReference>
<sequence>MSKHSSELSKCNEPYPHVMGTLNLNPLMMPFPSYGGTRGTSNSCSNKVIKGFNVTKPKCIRRSKKKQGDVQQLLLEHLRHLQILSSFICIKKNRMHILFFPPHPVLGEEKLLAEVVTRITRWKKMASHLKTPTSNDSLPQ</sequence>
<organism evidence="1 2">
    <name type="scientific">Caerostris extrusa</name>
    <name type="common">Bark spider</name>
    <name type="synonym">Caerostris bankana</name>
    <dbReference type="NCBI Taxonomy" id="172846"/>
    <lineage>
        <taxon>Eukaryota</taxon>
        <taxon>Metazoa</taxon>
        <taxon>Ecdysozoa</taxon>
        <taxon>Arthropoda</taxon>
        <taxon>Chelicerata</taxon>
        <taxon>Arachnida</taxon>
        <taxon>Araneae</taxon>
        <taxon>Araneomorphae</taxon>
        <taxon>Entelegynae</taxon>
        <taxon>Araneoidea</taxon>
        <taxon>Araneidae</taxon>
        <taxon>Caerostris</taxon>
    </lineage>
</organism>
<accession>A0AAV4XCB6</accession>
<keyword evidence="2" id="KW-1185">Reference proteome</keyword>
<evidence type="ECO:0000313" key="2">
    <source>
        <dbReference type="Proteomes" id="UP001054945"/>
    </source>
</evidence>
<name>A0AAV4XCB6_CAEEX</name>
<protein>
    <submittedName>
        <fullName evidence="1">Uncharacterized protein</fullName>
    </submittedName>
</protein>
<comment type="caution">
    <text evidence="1">The sequence shown here is derived from an EMBL/GenBank/DDBJ whole genome shotgun (WGS) entry which is preliminary data.</text>
</comment>
<dbReference type="Proteomes" id="UP001054945">
    <property type="component" value="Unassembled WGS sequence"/>
</dbReference>